<evidence type="ECO:0000313" key="2">
    <source>
        <dbReference type="Proteomes" id="UP001209107"/>
    </source>
</evidence>
<name>A0ABT3JNT5_9FLAO</name>
<gene>
    <name evidence="1" type="ORF">OK344_09480</name>
</gene>
<accession>A0ABT3JNT5</accession>
<reference evidence="1 2" key="1">
    <citation type="submission" date="2022-10" db="EMBL/GenBank/DDBJ databases">
        <title>Kaistella sp. BT-6-1-3.</title>
        <authorList>
            <person name="Ai J."/>
            <person name="Deng Z."/>
        </authorList>
    </citation>
    <scope>NUCLEOTIDE SEQUENCE [LARGE SCALE GENOMIC DNA]</scope>
    <source>
        <strain evidence="1 2">BT6-1-3</strain>
    </source>
</reference>
<dbReference type="Proteomes" id="UP001209107">
    <property type="component" value="Unassembled WGS sequence"/>
</dbReference>
<dbReference type="RefSeq" id="WP_265144564.1">
    <property type="nucleotide sequence ID" value="NZ_JAPCHZ010000005.1"/>
</dbReference>
<protein>
    <recommendedName>
        <fullName evidence="3">Glyoxalase</fullName>
    </recommendedName>
</protein>
<proteinExistence type="predicted"/>
<comment type="caution">
    <text evidence="1">The sequence shown here is derived from an EMBL/GenBank/DDBJ whole genome shotgun (WGS) entry which is preliminary data.</text>
</comment>
<dbReference type="InterPro" id="IPR029068">
    <property type="entry name" value="Glyas_Bleomycin-R_OHBP_Dase"/>
</dbReference>
<organism evidence="1 2">
    <name type="scientific">Kaistella yananensis</name>
    <dbReference type="NCBI Taxonomy" id="2989820"/>
    <lineage>
        <taxon>Bacteria</taxon>
        <taxon>Pseudomonadati</taxon>
        <taxon>Bacteroidota</taxon>
        <taxon>Flavobacteriia</taxon>
        <taxon>Flavobacteriales</taxon>
        <taxon>Weeksellaceae</taxon>
        <taxon>Chryseobacterium group</taxon>
        <taxon>Kaistella</taxon>
    </lineage>
</organism>
<keyword evidence="2" id="KW-1185">Reference proteome</keyword>
<evidence type="ECO:0008006" key="3">
    <source>
        <dbReference type="Google" id="ProtNLM"/>
    </source>
</evidence>
<sequence length="46" mass="5030">MNAQDVVRMDNTGIVVEALDDAIAFFQELGMTLEGKTMIKGEWAAV</sequence>
<evidence type="ECO:0000313" key="1">
    <source>
        <dbReference type="EMBL" id="MCW4452439.1"/>
    </source>
</evidence>
<dbReference type="SUPFAM" id="SSF54593">
    <property type="entry name" value="Glyoxalase/Bleomycin resistance protein/Dihydroxybiphenyl dioxygenase"/>
    <property type="match status" value="1"/>
</dbReference>
<dbReference type="Gene3D" id="3.10.180.10">
    <property type="entry name" value="2,3-Dihydroxybiphenyl 1,2-Dioxygenase, domain 1"/>
    <property type="match status" value="1"/>
</dbReference>
<dbReference type="EMBL" id="JAPCHZ010000005">
    <property type="protein sequence ID" value="MCW4452439.1"/>
    <property type="molecule type" value="Genomic_DNA"/>
</dbReference>